<gene>
    <name evidence="3" type="ORF">PG991_009647</name>
</gene>
<dbReference type="Proteomes" id="UP001396898">
    <property type="component" value="Unassembled WGS sequence"/>
</dbReference>
<evidence type="ECO:0000313" key="3">
    <source>
        <dbReference type="EMBL" id="KAK8012272.1"/>
    </source>
</evidence>
<comment type="caution">
    <text evidence="3">The sequence shown here is derived from an EMBL/GenBank/DDBJ whole genome shotgun (WGS) entry which is preliminary data.</text>
</comment>
<proteinExistence type="predicted"/>
<sequence>MGKKRPAAEISDQGSSGQGRNGNAEKCCGARETMVLDPEGDATITIMCSRCDEDRRFRASSQVLSLASPVFAKMLGPNFKEGHQLRKEGRITIALHDDDPDAVETVLCALHYHPKADTLFMHHTKLVPIALFSDKYDCSRALAPWIPHWCQVRPSTDVPGAAYTLLAAYLFRATKFYKISSKIAMYLPPNFASSWEKLEKMDLLPEHLTCN</sequence>
<reference evidence="3 4" key="1">
    <citation type="submission" date="2023-01" db="EMBL/GenBank/DDBJ databases">
        <title>Analysis of 21 Apiospora genomes using comparative genomics revels a genus with tremendous synthesis potential of carbohydrate active enzymes and secondary metabolites.</title>
        <authorList>
            <person name="Sorensen T."/>
        </authorList>
    </citation>
    <scope>NUCLEOTIDE SEQUENCE [LARGE SCALE GENOMIC DNA]</scope>
    <source>
        <strain evidence="3 4">CBS 20057</strain>
    </source>
</reference>
<evidence type="ECO:0000259" key="2">
    <source>
        <dbReference type="PROSITE" id="PS50097"/>
    </source>
</evidence>
<dbReference type="PROSITE" id="PS50097">
    <property type="entry name" value="BTB"/>
    <property type="match status" value="1"/>
</dbReference>
<dbReference type="EMBL" id="JAQQWI010000015">
    <property type="protein sequence ID" value="KAK8012272.1"/>
    <property type="molecule type" value="Genomic_DNA"/>
</dbReference>
<dbReference type="Pfam" id="PF00651">
    <property type="entry name" value="BTB"/>
    <property type="match status" value="1"/>
</dbReference>
<dbReference type="Gene3D" id="3.30.710.10">
    <property type="entry name" value="Potassium Channel Kv1.1, Chain A"/>
    <property type="match status" value="1"/>
</dbReference>
<feature type="domain" description="BTB" evidence="2">
    <location>
        <begin position="40"/>
        <end position="107"/>
    </location>
</feature>
<organism evidence="3 4">
    <name type="scientific">Apiospora marii</name>
    <dbReference type="NCBI Taxonomy" id="335849"/>
    <lineage>
        <taxon>Eukaryota</taxon>
        <taxon>Fungi</taxon>
        <taxon>Dikarya</taxon>
        <taxon>Ascomycota</taxon>
        <taxon>Pezizomycotina</taxon>
        <taxon>Sordariomycetes</taxon>
        <taxon>Xylariomycetidae</taxon>
        <taxon>Amphisphaeriales</taxon>
        <taxon>Apiosporaceae</taxon>
        <taxon>Apiospora</taxon>
    </lineage>
</organism>
<feature type="region of interest" description="Disordered" evidence="1">
    <location>
        <begin position="1"/>
        <end position="23"/>
    </location>
</feature>
<accession>A0ABR1RG64</accession>
<dbReference type="InterPro" id="IPR011333">
    <property type="entry name" value="SKP1/BTB/POZ_sf"/>
</dbReference>
<keyword evidence="4" id="KW-1185">Reference proteome</keyword>
<evidence type="ECO:0000313" key="4">
    <source>
        <dbReference type="Proteomes" id="UP001396898"/>
    </source>
</evidence>
<protein>
    <recommendedName>
        <fullName evidence="2">BTB domain-containing protein</fullName>
    </recommendedName>
</protein>
<evidence type="ECO:0000256" key="1">
    <source>
        <dbReference type="SAM" id="MobiDB-lite"/>
    </source>
</evidence>
<name>A0ABR1RG64_9PEZI</name>
<dbReference type="SUPFAM" id="SSF54695">
    <property type="entry name" value="POZ domain"/>
    <property type="match status" value="1"/>
</dbReference>
<dbReference type="InterPro" id="IPR000210">
    <property type="entry name" value="BTB/POZ_dom"/>
</dbReference>